<keyword evidence="2" id="KW-1015">Disulfide bond</keyword>
<dbReference type="PROSITE" id="PS00615">
    <property type="entry name" value="C_TYPE_LECTIN_1"/>
    <property type="match status" value="1"/>
</dbReference>
<dbReference type="CDD" id="cd03590">
    <property type="entry name" value="CLECT_DC-SIGN_like"/>
    <property type="match status" value="1"/>
</dbReference>
<dbReference type="PANTHER" id="PTHR22803">
    <property type="entry name" value="MANNOSE, PHOSPHOLIPASE, LECTIN RECEPTOR RELATED"/>
    <property type="match status" value="1"/>
</dbReference>
<organism evidence="5">
    <name type="scientific">Anguilla anguilla</name>
    <name type="common">European freshwater eel</name>
    <name type="synonym">Muraena anguilla</name>
    <dbReference type="NCBI Taxonomy" id="7936"/>
    <lineage>
        <taxon>Eukaryota</taxon>
        <taxon>Metazoa</taxon>
        <taxon>Chordata</taxon>
        <taxon>Craniata</taxon>
        <taxon>Vertebrata</taxon>
        <taxon>Euteleostomi</taxon>
        <taxon>Actinopterygii</taxon>
        <taxon>Neopterygii</taxon>
        <taxon>Teleostei</taxon>
        <taxon>Anguilliformes</taxon>
        <taxon>Anguillidae</taxon>
        <taxon>Anguilla</taxon>
    </lineage>
</organism>
<dbReference type="SMART" id="SM00034">
    <property type="entry name" value="CLECT"/>
    <property type="match status" value="1"/>
</dbReference>
<dbReference type="GO" id="GO:0030246">
    <property type="term" value="F:carbohydrate binding"/>
    <property type="evidence" value="ECO:0007669"/>
    <property type="project" value="UniProtKB-KW"/>
</dbReference>
<name>A0A0E9WU37_ANGAN</name>
<dbReference type="InterPro" id="IPR050111">
    <property type="entry name" value="C-type_lectin/snaclec_domain"/>
</dbReference>
<protein>
    <recommendedName>
        <fullName evidence="4">C-type lectin domain-containing protein</fullName>
    </recommendedName>
</protein>
<dbReference type="PROSITE" id="PS50041">
    <property type="entry name" value="C_TYPE_LECTIN_2"/>
    <property type="match status" value="1"/>
</dbReference>
<feature type="transmembrane region" description="Helical" evidence="3">
    <location>
        <begin position="58"/>
        <end position="81"/>
    </location>
</feature>
<dbReference type="Gene3D" id="3.10.100.10">
    <property type="entry name" value="Mannose-Binding Protein A, subunit A"/>
    <property type="match status" value="1"/>
</dbReference>
<evidence type="ECO:0000256" key="1">
    <source>
        <dbReference type="ARBA" id="ARBA00022734"/>
    </source>
</evidence>
<dbReference type="EMBL" id="GBXM01014806">
    <property type="protein sequence ID" value="JAH93771.1"/>
    <property type="molecule type" value="Transcribed_RNA"/>
</dbReference>
<dbReference type="AlphaFoldDB" id="A0A0E9WU37"/>
<dbReference type="Pfam" id="PF00059">
    <property type="entry name" value="Lectin_C"/>
    <property type="match status" value="1"/>
</dbReference>
<sequence length="214" mass="24718">MDMSVRSKDDEYENTGGIYTGLILPDNNEYSTLKPTSNPIQEAQKTAKSRLCCPPYKVATVCLGLLCAFSVIVIIILFVYLEVPKQCPVGYVQFTSRCYNFSSEKDNWFNSRKHCKRQGADLVVIDTMEEQVFVHSHYTHHQYWIGLRNSSEERTWLWVDGSQLDVGYWNDGEPNNLGLNEDCVHGYKDLNALKNWNDIKCDNHFNWVCETSRP</sequence>
<dbReference type="InterPro" id="IPR033989">
    <property type="entry name" value="CD209-like_CTLD"/>
</dbReference>
<keyword evidence="3" id="KW-0472">Membrane</keyword>
<evidence type="ECO:0000256" key="3">
    <source>
        <dbReference type="SAM" id="Phobius"/>
    </source>
</evidence>
<keyword evidence="3" id="KW-0812">Transmembrane</keyword>
<reference evidence="5" key="1">
    <citation type="submission" date="2014-11" db="EMBL/GenBank/DDBJ databases">
        <authorList>
            <person name="Amaro Gonzalez C."/>
        </authorList>
    </citation>
    <scope>NUCLEOTIDE SEQUENCE</scope>
</reference>
<dbReference type="SUPFAM" id="SSF56436">
    <property type="entry name" value="C-type lectin-like"/>
    <property type="match status" value="1"/>
</dbReference>
<reference evidence="5" key="2">
    <citation type="journal article" date="2015" name="Fish Shellfish Immunol.">
        <title>Early steps in the European eel (Anguilla anguilla)-Vibrio vulnificus interaction in the gills: Role of the RtxA13 toxin.</title>
        <authorList>
            <person name="Callol A."/>
            <person name="Pajuelo D."/>
            <person name="Ebbesson L."/>
            <person name="Teles M."/>
            <person name="MacKenzie S."/>
            <person name="Amaro C."/>
        </authorList>
    </citation>
    <scope>NUCLEOTIDE SEQUENCE</scope>
</reference>
<evidence type="ECO:0000256" key="2">
    <source>
        <dbReference type="ARBA" id="ARBA00023157"/>
    </source>
</evidence>
<accession>A0A0E9WU37</accession>
<dbReference type="InterPro" id="IPR016186">
    <property type="entry name" value="C-type_lectin-like/link_sf"/>
</dbReference>
<dbReference type="InterPro" id="IPR001304">
    <property type="entry name" value="C-type_lectin-like"/>
</dbReference>
<proteinExistence type="predicted"/>
<feature type="domain" description="C-type lectin" evidence="4">
    <location>
        <begin position="94"/>
        <end position="210"/>
    </location>
</feature>
<keyword evidence="1" id="KW-0430">Lectin</keyword>
<dbReference type="InterPro" id="IPR016187">
    <property type="entry name" value="CTDL_fold"/>
</dbReference>
<keyword evidence="3" id="KW-1133">Transmembrane helix</keyword>
<dbReference type="InterPro" id="IPR018378">
    <property type="entry name" value="C-type_lectin_CS"/>
</dbReference>
<evidence type="ECO:0000259" key="4">
    <source>
        <dbReference type="PROSITE" id="PS50041"/>
    </source>
</evidence>
<evidence type="ECO:0000313" key="5">
    <source>
        <dbReference type="EMBL" id="JAH93771.1"/>
    </source>
</evidence>